<protein>
    <submittedName>
        <fullName evidence="5">Protease inhibitor I42 family protein</fullName>
    </submittedName>
</protein>
<keyword evidence="3" id="KW-0732">Signal</keyword>
<dbReference type="InterPro" id="IPR018990">
    <property type="entry name" value="Prot_inh_I42_chagasin"/>
</dbReference>
<accession>A0ABT3QBB2</accession>
<dbReference type="GO" id="GO:0030414">
    <property type="term" value="F:peptidase inhibitor activity"/>
    <property type="evidence" value="ECO:0007669"/>
    <property type="project" value="UniProtKB-KW"/>
</dbReference>
<feature type="chain" id="PRO_5045564221" evidence="3">
    <location>
        <begin position="19"/>
        <end position="115"/>
    </location>
</feature>
<evidence type="ECO:0000313" key="5">
    <source>
        <dbReference type="EMBL" id="MCX2562565.1"/>
    </source>
</evidence>
<dbReference type="InterPro" id="IPR036331">
    <property type="entry name" value="Chagasin-like_sf"/>
</dbReference>
<evidence type="ECO:0000256" key="1">
    <source>
        <dbReference type="ARBA" id="ARBA00022690"/>
    </source>
</evidence>
<dbReference type="PANTHER" id="PTHR36530:SF1">
    <property type="entry name" value="AMOEBIASIN-1"/>
    <property type="match status" value="1"/>
</dbReference>
<evidence type="ECO:0000313" key="6">
    <source>
        <dbReference type="Proteomes" id="UP001301152"/>
    </source>
</evidence>
<proteinExistence type="predicted"/>
<gene>
    <name evidence="5" type="ORF">OQ497_01090</name>
</gene>
<dbReference type="SUPFAM" id="SSF141066">
    <property type="entry name" value="ICP-like"/>
    <property type="match status" value="1"/>
</dbReference>
<evidence type="ECO:0000259" key="4">
    <source>
        <dbReference type="Pfam" id="PF09394"/>
    </source>
</evidence>
<dbReference type="RefSeq" id="WP_173559389.1">
    <property type="nucleotide sequence ID" value="NZ_JAPIUZ010000001.1"/>
</dbReference>
<keyword evidence="1 5" id="KW-0646">Protease inhibitor</keyword>
<dbReference type="Proteomes" id="UP001301152">
    <property type="component" value="Unassembled WGS sequence"/>
</dbReference>
<feature type="signal peptide" evidence="3">
    <location>
        <begin position="1"/>
        <end position="18"/>
    </location>
</feature>
<dbReference type="PANTHER" id="PTHR36530">
    <property type="entry name" value="INHIBITOR OF CYSTEINE PEPTIDASE"/>
    <property type="match status" value="1"/>
</dbReference>
<organism evidence="5 6">
    <name type="scientific">Acetobacter thailandicus</name>
    <dbReference type="NCBI Taxonomy" id="1502842"/>
    <lineage>
        <taxon>Bacteria</taxon>
        <taxon>Pseudomonadati</taxon>
        <taxon>Pseudomonadota</taxon>
        <taxon>Alphaproteobacteria</taxon>
        <taxon>Acetobacterales</taxon>
        <taxon>Acetobacteraceae</taxon>
        <taxon>Acetobacter</taxon>
    </lineage>
</organism>
<comment type="caution">
    <text evidence="5">The sequence shown here is derived from an EMBL/GenBank/DDBJ whole genome shotgun (WGS) entry which is preliminary data.</text>
</comment>
<name>A0ABT3QBB2_9PROT</name>
<evidence type="ECO:0000256" key="3">
    <source>
        <dbReference type="SAM" id="SignalP"/>
    </source>
</evidence>
<dbReference type="Pfam" id="PF09394">
    <property type="entry name" value="Inhibitor_I42"/>
    <property type="match status" value="1"/>
</dbReference>
<dbReference type="Gene3D" id="2.60.40.2020">
    <property type="match status" value="1"/>
</dbReference>
<dbReference type="InterPro" id="IPR052781">
    <property type="entry name" value="Cys_protease_inhibitor_I42"/>
</dbReference>
<reference evidence="5 6" key="1">
    <citation type="submission" date="2022-11" db="EMBL/GenBank/DDBJ databases">
        <title>Genome sequencing of Acetobacter type strain.</title>
        <authorList>
            <person name="Heo J."/>
            <person name="Lee D."/>
            <person name="Han B.-H."/>
            <person name="Hong S.-B."/>
            <person name="Kwon S.-W."/>
        </authorList>
    </citation>
    <scope>NUCLEOTIDE SEQUENCE [LARGE SCALE GENOMIC DNA]</scope>
    <source>
        <strain evidence="5 6">KACC 21253</strain>
    </source>
</reference>
<evidence type="ECO:0000256" key="2">
    <source>
        <dbReference type="ARBA" id="ARBA00022704"/>
    </source>
</evidence>
<keyword evidence="6" id="KW-1185">Reference proteome</keyword>
<keyword evidence="2" id="KW-0789">Thiol protease inhibitor</keyword>
<sequence length="115" mass="12688">MKKIIAALMIIAPTYCFAAENDTIHVKNNSVFEIKLPSNPTTGYGWMVQNIPHNVVLTGMEYTQSQDCHGAMGCGGNETLYFKAITKGTGKIVLKYGRTFEKLPEDSTVRTVVVE</sequence>
<dbReference type="EMBL" id="JAPIUZ010000001">
    <property type="protein sequence ID" value="MCX2562565.1"/>
    <property type="molecule type" value="Genomic_DNA"/>
</dbReference>
<feature type="domain" description="Proteinase inhibitor I42 chagasin" evidence="4">
    <location>
        <begin position="26"/>
        <end position="109"/>
    </location>
</feature>